<name>A0A3D8GTR7_9BACI</name>
<reference evidence="1 2" key="1">
    <citation type="submission" date="2018-07" db="EMBL/GenBank/DDBJ databases">
        <title>Bacillus sp. YLB-04 draft genome sequence.</title>
        <authorList>
            <person name="Yu L."/>
            <person name="Tang X."/>
        </authorList>
    </citation>
    <scope>NUCLEOTIDE SEQUENCE [LARGE SCALE GENOMIC DNA]</scope>
    <source>
        <strain evidence="1 2">YLB-04</strain>
    </source>
</reference>
<dbReference type="EMBL" id="QNQT01000002">
    <property type="protein sequence ID" value="RDU37777.1"/>
    <property type="molecule type" value="Genomic_DNA"/>
</dbReference>
<evidence type="ECO:0000313" key="1">
    <source>
        <dbReference type="EMBL" id="RDU37777.1"/>
    </source>
</evidence>
<comment type="caution">
    <text evidence="1">The sequence shown here is derived from an EMBL/GenBank/DDBJ whole genome shotgun (WGS) entry which is preliminary data.</text>
</comment>
<protein>
    <submittedName>
        <fullName evidence="1">Uncharacterized protein</fullName>
    </submittedName>
</protein>
<accession>A0A3D8GTR7</accession>
<gene>
    <name evidence="1" type="ORF">DRW41_08115</name>
</gene>
<dbReference type="AlphaFoldDB" id="A0A3D8GTR7"/>
<evidence type="ECO:0000313" key="2">
    <source>
        <dbReference type="Proteomes" id="UP000257144"/>
    </source>
</evidence>
<proteinExistence type="predicted"/>
<keyword evidence="2" id="KW-1185">Reference proteome</keyword>
<organism evidence="1 2">
    <name type="scientific">Neobacillus piezotolerans</name>
    <dbReference type="NCBI Taxonomy" id="2259171"/>
    <lineage>
        <taxon>Bacteria</taxon>
        <taxon>Bacillati</taxon>
        <taxon>Bacillota</taxon>
        <taxon>Bacilli</taxon>
        <taxon>Bacillales</taxon>
        <taxon>Bacillaceae</taxon>
        <taxon>Neobacillus</taxon>
    </lineage>
</organism>
<sequence length="81" mass="9760">MVQKLPDGVAVHYRVKIFRLMRAFFKILLDYLFRCKIVYSNFPEYDSAPILHYIFIRWKSQLKRGVLGKIGLPKFLFNMFL</sequence>
<dbReference type="Proteomes" id="UP000257144">
    <property type="component" value="Unassembled WGS sequence"/>
</dbReference>